<name>W6Y1R6_COCC2</name>
<evidence type="ECO:0000313" key="3">
    <source>
        <dbReference type="Proteomes" id="UP000053841"/>
    </source>
</evidence>
<dbReference type="OrthoDB" id="6846267at2759"/>
<keyword evidence="3" id="KW-1185">Reference proteome</keyword>
<dbReference type="PANTHER" id="PTHR43142">
    <property type="entry name" value="CARBOXYLIC ESTER HYDROLASE"/>
    <property type="match status" value="1"/>
</dbReference>
<proteinExistence type="predicted"/>
<reference evidence="2 3" key="1">
    <citation type="journal article" date="2013" name="PLoS Genet.">
        <title>Comparative genome structure, secondary metabolite, and effector coding capacity across Cochliobolus pathogens.</title>
        <authorList>
            <person name="Condon B.J."/>
            <person name="Leng Y."/>
            <person name="Wu D."/>
            <person name="Bushley K.E."/>
            <person name="Ohm R.A."/>
            <person name="Otillar R."/>
            <person name="Martin J."/>
            <person name="Schackwitz W."/>
            <person name="Grimwood J."/>
            <person name="MohdZainudin N."/>
            <person name="Xue C."/>
            <person name="Wang R."/>
            <person name="Manning V.A."/>
            <person name="Dhillon B."/>
            <person name="Tu Z.J."/>
            <person name="Steffenson B.J."/>
            <person name="Salamov A."/>
            <person name="Sun H."/>
            <person name="Lowry S."/>
            <person name="LaButti K."/>
            <person name="Han J."/>
            <person name="Copeland A."/>
            <person name="Lindquist E."/>
            <person name="Barry K."/>
            <person name="Schmutz J."/>
            <person name="Baker S.E."/>
            <person name="Ciuffetti L.M."/>
            <person name="Grigoriev I.V."/>
            <person name="Zhong S."/>
            <person name="Turgeon B.G."/>
        </authorList>
    </citation>
    <scope>NUCLEOTIDE SEQUENCE [LARGE SCALE GENOMIC DNA]</scope>
    <source>
        <strain evidence="2 3">26-R-13</strain>
    </source>
</reference>
<dbReference type="InterPro" id="IPR029058">
    <property type="entry name" value="AB_hydrolase_fold"/>
</dbReference>
<dbReference type="ESTHER" id="cocca-w6y1r6">
    <property type="family name" value="Fungal_carboxylesterase_lipase"/>
</dbReference>
<dbReference type="KEGG" id="bze:COCCADRAFT_107750"/>
<feature type="domain" description="Carboxylesterase type B" evidence="1">
    <location>
        <begin position="14"/>
        <end position="494"/>
    </location>
</feature>
<dbReference type="EMBL" id="KI964775">
    <property type="protein sequence ID" value="EUC28984.1"/>
    <property type="molecule type" value="Genomic_DNA"/>
</dbReference>
<dbReference type="Proteomes" id="UP000053841">
    <property type="component" value="Unassembled WGS sequence"/>
</dbReference>
<evidence type="ECO:0000313" key="2">
    <source>
        <dbReference type="EMBL" id="EUC28984.1"/>
    </source>
</evidence>
<dbReference type="Pfam" id="PF00135">
    <property type="entry name" value="COesterase"/>
    <property type="match status" value="1"/>
</dbReference>
<gene>
    <name evidence="2" type="ORF">COCCADRAFT_107750</name>
</gene>
<dbReference type="InterPro" id="IPR002018">
    <property type="entry name" value="CarbesteraseB"/>
</dbReference>
<dbReference type="PANTHER" id="PTHR43142:SF4">
    <property type="entry name" value="CARBOXYLIC ESTER HYDROLASE"/>
    <property type="match status" value="1"/>
</dbReference>
<dbReference type="GeneID" id="19143618"/>
<dbReference type="AlphaFoldDB" id="W6Y1R6"/>
<organism evidence="2 3">
    <name type="scientific">Cochliobolus carbonum (strain 26-R-13)</name>
    <name type="common">Maize leaf spot fungus</name>
    <name type="synonym">Bipolaris zeicola</name>
    <dbReference type="NCBI Taxonomy" id="930089"/>
    <lineage>
        <taxon>Eukaryota</taxon>
        <taxon>Fungi</taxon>
        <taxon>Dikarya</taxon>
        <taxon>Ascomycota</taxon>
        <taxon>Pezizomycotina</taxon>
        <taxon>Dothideomycetes</taxon>
        <taxon>Pleosporomycetidae</taxon>
        <taxon>Pleosporales</taxon>
        <taxon>Pleosporineae</taxon>
        <taxon>Pleosporaceae</taxon>
        <taxon>Bipolaris</taxon>
    </lineage>
</organism>
<protein>
    <recommendedName>
        <fullName evidence="1">Carboxylesterase type B domain-containing protein</fullName>
    </recommendedName>
</protein>
<dbReference type="eggNOG" id="KOG1516">
    <property type="taxonomic scope" value="Eukaryota"/>
</dbReference>
<dbReference type="RefSeq" id="XP_007716719.1">
    <property type="nucleotide sequence ID" value="XM_007718529.1"/>
</dbReference>
<sequence>MANNTKRYKLKAGSLGYLEGLTISSGSGPALHYFGGLPYALPPTGAQRFRPPRKLPTTHTYGTEACPGRFAGASKVCPQGPSRNPPEPSTIDEDCLQLNVWIPSTDAPKEGWPVLFYIHGGFLQVGTSNWKPSSLVSLLGESAFKAIVVVPTYRLNVFGFLTGAAFAAEAESGETSAVGNMGFWDQRTALEWVHANISNFCGNPHNITVGGYSAGAYSTFHQLAHELYQVPAGDQIIKRVIMLSNGPGVRPKTLQEHQVQFEELLCKLDIPANISDAKKLALLRAIPYQQLVDAQKTMVISEFKPMADGKFYPQNLFTNINSGDFARRMKNRGIKLFSGECRDEHTIYRVWRTPEDSLNSLRVRFCAEYPAGVVDDILNHYCGSEGKLPGNCENWPDLFGRIYADLQVHGLQRGFYNALLEEGLEPGKDVFRYSLHRRLDCIKAILPVELGITHTSDIPIWLWGYDFPDGLTDQEKVWLRGWNQQFAAFVKGEDIEWGCTKSNEARRWREDGGTDTWKDSRWEEGLALWKVVHKDL</sequence>
<accession>W6Y1R6</accession>
<dbReference type="Gene3D" id="3.40.50.1820">
    <property type="entry name" value="alpha/beta hydrolase"/>
    <property type="match status" value="1"/>
</dbReference>
<dbReference type="HOGENOM" id="CLU_006586_17_1_1"/>
<evidence type="ECO:0000259" key="1">
    <source>
        <dbReference type="Pfam" id="PF00135"/>
    </source>
</evidence>
<dbReference type="SUPFAM" id="SSF53474">
    <property type="entry name" value="alpha/beta-Hydrolases"/>
    <property type="match status" value="1"/>
</dbReference>